<dbReference type="AlphaFoldDB" id="A0AA95MHU0"/>
<dbReference type="EMBL" id="CP126114">
    <property type="protein sequence ID" value="WHY83989.1"/>
    <property type="molecule type" value="Genomic_DNA"/>
</dbReference>
<evidence type="ECO:0000259" key="1">
    <source>
        <dbReference type="Pfam" id="PF12986"/>
    </source>
</evidence>
<dbReference type="Pfam" id="PF12986">
    <property type="entry name" value="DUF3870"/>
    <property type="match status" value="1"/>
</dbReference>
<reference evidence="2" key="1">
    <citation type="submission" date="2023-05" db="EMBL/GenBank/DDBJ databases">
        <title>Comparative genomics of Bacillaceae isolates and their secondary metabolite potential.</title>
        <authorList>
            <person name="Song L."/>
            <person name="Nielsen L.J."/>
            <person name="Mohite O."/>
            <person name="Xu X."/>
            <person name="Weber T."/>
            <person name="Kovacs A.T."/>
        </authorList>
    </citation>
    <scope>NUCLEOTIDE SEQUENCE</scope>
    <source>
        <strain evidence="2">XLM17</strain>
    </source>
</reference>
<feature type="domain" description="DUF3870" evidence="1">
    <location>
        <begin position="8"/>
        <end position="101"/>
    </location>
</feature>
<dbReference type="InterPro" id="IPR024617">
    <property type="entry name" value="DUF3870"/>
</dbReference>
<keyword evidence="3" id="KW-1185">Reference proteome</keyword>
<sequence length="106" mass="11987">MKNRENVLITGFAQLPRGTTLYERNKIIGVVLVVNTKTEIIEDAEFTFVADLTNFYLSEVVKGYDLKKGLQPLTETIKKHCLLPSQGAIIQAVRSAWDRYNESKAL</sequence>
<proteinExistence type="predicted"/>
<evidence type="ECO:0000313" key="2">
    <source>
        <dbReference type="EMBL" id="WHY83989.1"/>
    </source>
</evidence>
<evidence type="ECO:0000313" key="3">
    <source>
        <dbReference type="Proteomes" id="UP001178288"/>
    </source>
</evidence>
<accession>A0AA95MHU0</accession>
<dbReference type="Proteomes" id="UP001178288">
    <property type="component" value="Chromosome"/>
</dbReference>
<organism evidence="2 3">
    <name type="scientific">Neobacillus novalis</name>
    <dbReference type="NCBI Taxonomy" id="220687"/>
    <lineage>
        <taxon>Bacteria</taxon>
        <taxon>Bacillati</taxon>
        <taxon>Bacillota</taxon>
        <taxon>Bacilli</taxon>
        <taxon>Bacillales</taxon>
        <taxon>Bacillaceae</taxon>
        <taxon>Neobacillus</taxon>
    </lineage>
</organism>
<dbReference type="KEGG" id="nnv:QNH39_14990"/>
<dbReference type="RefSeq" id="WP_066088015.1">
    <property type="nucleotide sequence ID" value="NZ_CP126114.1"/>
</dbReference>
<gene>
    <name evidence="2" type="ORF">QNH39_14990</name>
</gene>
<name>A0AA95MHU0_9BACI</name>
<protein>
    <submittedName>
        <fullName evidence="2">DUF3870 domain-containing protein</fullName>
    </submittedName>
</protein>